<organism evidence="10 12">
    <name type="scientific">Dinothrombium tinctorium</name>
    <dbReference type="NCBI Taxonomy" id="1965070"/>
    <lineage>
        <taxon>Eukaryota</taxon>
        <taxon>Metazoa</taxon>
        <taxon>Ecdysozoa</taxon>
        <taxon>Arthropoda</taxon>
        <taxon>Chelicerata</taxon>
        <taxon>Arachnida</taxon>
        <taxon>Acari</taxon>
        <taxon>Acariformes</taxon>
        <taxon>Trombidiformes</taxon>
        <taxon>Prostigmata</taxon>
        <taxon>Anystina</taxon>
        <taxon>Parasitengona</taxon>
        <taxon>Trombidioidea</taxon>
        <taxon>Trombidiidae</taxon>
        <taxon>Dinothrombium</taxon>
    </lineage>
</organism>
<evidence type="ECO:0000256" key="2">
    <source>
        <dbReference type="ARBA" id="ARBA00011375"/>
    </source>
</evidence>
<comment type="caution">
    <text evidence="10">The sequence shown here is derived from an EMBL/GenBank/DDBJ whole genome shotgun (WGS) entry which is preliminary data.</text>
</comment>
<dbReference type="OrthoDB" id="512473at2759"/>
<dbReference type="GO" id="GO:0008017">
    <property type="term" value="F:microtubule binding"/>
    <property type="evidence" value="ECO:0007669"/>
    <property type="project" value="TreeGrafter"/>
</dbReference>
<evidence type="ECO:0000256" key="7">
    <source>
        <dbReference type="ARBA" id="ARBA00039966"/>
    </source>
</evidence>
<protein>
    <recommendedName>
        <fullName evidence="7">Regulator of microtubule dynamics protein 1</fullName>
    </recommendedName>
    <alternativeName>
        <fullName evidence="8">Protein FAM82B</fullName>
    </alternativeName>
</protein>
<keyword evidence="4" id="KW-0677">Repeat</keyword>
<dbReference type="GO" id="GO:0097431">
    <property type="term" value="C:mitotic spindle pole"/>
    <property type="evidence" value="ECO:0007669"/>
    <property type="project" value="TreeGrafter"/>
</dbReference>
<dbReference type="EMBL" id="NCKU01004731">
    <property type="protein sequence ID" value="RWS05511.1"/>
    <property type="molecule type" value="Genomic_DNA"/>
</dbReference>
<evidence type="ECO:0000313" key="10">
    <source>
        <dbReference type="EMBL" id="RWS05511.1"/>
    </source>
</evidence>
<keyword evidence="6" id="KW-0206">Cytoskeleton</keyword>
<dbReference type="PANTHER" id="PTHR16056">
    <property type="entry name" value="REGULATOR OF MICROTUBULE DYNAMICS PROTEIN"/>
    <property type="match status" value="1"/>
</dbReference>
<dbReference type="GO" id="GO:0005876">
    <property type="term" value="C:spindle microtubule"/>
    <property type="evidence" value="ECO:0007669"/>
    <property type="project" value="TreeGrafter"/>
</dbReference>
<proteinExistence type="predicted"/>
<dbReference type="InterPro" id="IPR049039">
    <property type="entry name" value="RMD1-3_a_helical_rpt"/>
</dbReference>
<comment type="subunit">
    <text evidence="2">Interacts with microtubules.</text>
</comment>
<evidence type="ECO:0000256" key="9">
    <source>
        <dbReference type="PROSITE-ProRule" id="PRU00339"/>
    </source>
</evidence>
<evidence type="ECO:0000313" key="11">
    <source>
        <dbReference type="EMBL" id="RWS05893.1"/>
    </source>
</evidence>
<dbReference type="SUPFAM" id="SSF48452">
    <property type="entry name" value="TPR-like"/>
    <property type="match status" value="1"/>
</dbReference>
<feature type="repeat" description="TPR" evidence="9">
    <location>
        <begin position="190"/>
        <end position="223"/>
    </location>
</feature>
<keyword evidence="3" id="KW-0963">Cytoplasm</keyword>
<name>A0A3S3PC46_9ACAR</name>
<reference evidence="10 12" key="1">
    <citation type="journal article" date="2018" name="Gigascience">
        <title>Genomes of trombidid mites reveal novel predicted allergens and laterally-transferred genes associated with secondary metabolism.</title>
        <authorList>
            <person name="Dong X."/>
            <person name="Chaisiri K."/>
            <person name="Xia D."/>
            <person name="Armstrong S.D."/>
            <person name="Fang Y."/>
            <person name="Donnelly M.J."/>
            <person name="Kadowaki T."/>
            <person name="McGarry J.W."/>
            <person name="Darby A.C."/>
            <person name="Makepeace B.L."/>
        </authorList>
    </citation>
    <scope>NUCLEOTIDE SEQUENCE [LARGE SCALE GENOMIC DNA]</scope>
    <source>
        <strain evidence="10">UoL-WK</strain>
    </source>
</reference>
<evidence type="ECO:0000256" key="8">
    <source>
        <dbReference type="ARBA" id="ARBA00041958"/>
    </source>
</evidence>
<reference evidence="10" key="2">
    <citation type="submission" date="2018-11" db="EMBL/GenBank/DDBJ databases">
        <title>Trombidioid mite genomics.</title>
        <authorList>
            <person name="Dong X."/>
        </authorList>
    </citation>
    <scope>NUCLEOTIDE SEQUENCE</scope>
    <source>
        <strain evidence="10">UoL-WK</strain>
    </source>
</reference>
<evidence type="ECO:0000256" key="1">
    <source>
        <dbReference type="ARBA" id="ARBA00004245"/>
    </source>
</evidence>
<evidence type="ECO:0000256" key="5">
    <source>
        <dbReference type="ARBA" id="ARBA00022803"/>
    </source>
</evidence>
<dbReference type="GO" id="GO:0005739">
    <property type="term" value="C:mitochondrion"/>
    <property type="evidence" value="ECO:0007669"/>
    <property type="project" value="TreeGrafter"/>
</dbReference>
<evidence type="ECO:0000256" key="6">
    <source>
        <dbReference type="ARBA" id="ARBA00023212"/>
    </source>
</evidence>
<dbReference type="PANTHER" id="PTHR16056:SF16">
    <property type="entry name" value="REGULATOR OF MICROTUBULE DYNAMICS PROTEIN 1"/>
    <property type="match status" value="1"/>
</dbReference>
<dbReference type="PROSITE" id="PS50005">
    <property type="entry name" value="TPR"/>
    <property type="match status" value="1"/>
</dbReference>
<keyword evidence="5 9" id="KW-0802">TPR repeat</keyword>
<dbReference type="InterPro" id="IPR019734">
    <property type="entry name" value="TPR_rpt"/>
</dbReference>
<evidence type="ECO:0000256" key="3">
    <source>
        <dbReference type="ARBA" id="ARBA00022490"/>
    </source>
</evidence>
<dbReference type="STRING" id="1965070.A0A3S3PC46"/>
<dbReference type="AlphaFoldDB" id="A0A3S3PC46"/>
<sequence length="244" mass="28569">MTSEEVNQFFKRHDVIADDVESDKDEVYKAVRDAYEKYDGKNDVEFLWRLARGAYKAASKAELKGDKKTQLKLLLEAEEWAKKAVEASPQHAEAHSWYAFVCGKLSDLVSVKDRIQKGKLVKTHLEEAIKYKPDDAGLYYTYGRWCMEVAKLTWIERKLAETLLDKPPEATYEDAVKQFLEAQKRKPDWKANYFYLGKSYVNLKNYKEAIKNFDRSAECKVQDEEDQCVEKELLAMRNKYANYR</sequence>
<dbReference type="Proteomes" id="UP000285301">
    <property type="component" value="Unassembled WGS sequence"/>
</dbReference>
<comment type="subcellular location">
    <subcellularLocation>
        <location evidence="1">Cytoplasm</location>
        <location evidence="1">Cytoskeleton</location>
    </subcellularLocation>
</comment>
<evidence type="ECO:0000313" key="12">
    <source>
        <dbReference type="Proteomes" id="UP000285301"/>
    </source>
</evidence>
<keyword evidence="12" id="KW-1185">Reference proteome</keyword>
<accession>A0A3S3PC46</accession>
<dbReference type="EMBL" id="NCKU01004464">
    <property type="protein sequence ID" value="RWS05893.1"/>
    <property type="molecule type" value="Genomic_DNA"/>
</dbReference>
<dbReference type="InterPro" id="IPR011990">
    <property type="entry name" value="TPR-like_helical_dom_sf"/>
</dbReference>
<evidence type="ECO:0000256" key="4">
    <source>
        <dbReference type="ARBA" id="ARBA00022737"/>
    </source>
</evidence>
<dbReference type="Gene3D" id="1.25.40.10">
    <property type="entry name" value="Tetratricopeptide repeat domain"/>
    <property type="match status" value="1"/>
</dbReference>
<dbReference type="Pfam" id="PF21033">
    <property type="entry name" value="RMD1-3"/>
    <property type="match status" value="1"/>
</dbReference>
<gene>
    <name evidence="11" type="ORF">B4U79_07081</name>
    <name evidence="10" type="ORF">B4U79_15069</name>
</gene>